<dbReference type="InterPro" id="IPR000408">
    <property type="entry name" value="Reg_chr_condens"/>
</dbReference>
<evidence type="ECO:0000313" key="2">
    <source>
        <dbReference type="Ensembl" id="ENSMSIP00000020131.1"/>
    </source>
</evidence>
<proteinExistence type="predicted"/>
<dbReference type="AlphaFoldDB" id="A0A8C6MXF2"/>
<dbReference type="SUPFAM" id="SSF50985">
    <property type="entry name" value="RCC1/BLIP-II"/>
    <property type="match status" value="1"/>
</dbReference>
<reference evidence="2" key="1">
    <citation type="submission" date="2025-08" db="UniProtKB">
        <authorList>
            <consortium name="Ensembl"/>
        </authorList>
    </citation>
    <scope>IDENTIFICATION</scope>
</reference>
<protein>
    <recommendedName>
        <fullName evidence="4">E3 ubiquitin-protein ligase HERC6</fullName>
    </recommendedName>
</protein>
<dbReference type="GeneTree" id="ENSGT00960000190929"/>
<dbReference type="Gene3D" id="2.130.10.30">
    <property type="entry name" value="Regulator of chromosome condensation 1/beta-lactamase-inhibitor protein II"/>
    <property type="match status" value="1"/>
</dbReference>
<keyword evidence="3" id="KW-1185">Reference proteome</keyword>
<feature type="compositionally biased region" description="Basic and acidic residues" evidence="1">
    <location>
        <begin position="56"/>
        <end position="66"/>
    </location>
</feature>
<dbReference type="Ensembl" id="ENSMSIT00000025404.1">
    <property type="protein sequence ID" value="ENSMSIP00000020131.1"/>
    <property type="gene ID" value="ENSMSIG00000017095.1"/>
</dbReference>
<sequence length="78" mass="8801">MYFSWAAGSRKPRRLKAGTGGIELLQAASGEHHSLLLFSNHRVYSCGDNSWGQLGLRREQSTEKPGDFQAPEQNQFRH</sequence>
<evidence type="ECO:0000313" key="3">
    <source>
        <dbReference type="Proteomes" id="UP000694415"/>
    </source>
</evidence>
<dbReference type="Pfam" id="PF00415">
    <property type="entry name" value="RCC1"/>
    <property type="match status" value="1"/>
</dbReference>
<dbReference type="InterPro" id="IPR009091">
    <property type="entry name" value="RCC1/BLIP-II"/>
</dbReference>
<dbReference type="PROSITE" id="PS00626">
    <property type="entry name" value="RCC1_2"/>
    <property type="match status" value="1"/>
</dbReference>
<organism evidence="2 3">
    <name type="scientific">Mus spicilegus</name>
    <name type="common">Mound-building mouse</name>
    <dbReference type="NCBI Taxonomy" id="10103"/>
    <lineage>
        <taxon>Eukaryota</taxon>
        <taxon>Metazoa</taxon>
        <taxon>Chordata</taxon>
        <taxon>Craniata</taxon>
        <taxon>Vertebrata</taxon>
        <taxon>Euteleostomi</taxon>
        <taxon>Mammalia</taxon>
        <taxon>Eutheria</taxon>
        <taxon>Euarchontoglires</taxon>
        <taxon>Glires</taxon>
        <taxon>Rodentia</taxon>
        <taxon>Myomorpha</taxon>
        <taxon>Muroidea</taxon>
        <taxon>Muridae</taxon>
        <taxon>Murinae</taxon>
        <taxon>Mus</taxon>
        <taxon>Mus</taxon>
    </lineage>
</organism>
<feature type="region of interest" description="Disordered" evidence="1">
    <location>
        <begin position="56"/>
        <end position="78"/>
    </location>
</feature>
<evidence type="ECO:0000256" key="1">
    <source>
        <dbReference type="SAM" id="MobiDB-lite"/>
    </source>
</evidence>
<accession>A0A8C6MXF2</accession>
<dbReference type="Proteomes" id="UP000694415">
    <property type="component" value="Unplaced"/>
</dbReference>
<reference evidence="2" key="2">
    <citation type="submission" date="2025-09" db="UniProtKB">
        <authorList>
            <consortium name="Ensembl"/>
        </authorList>
    </citation>
    <scope>IDENTIFICATION</scope>
</reference>
<evidence type="ECO:0008006" key="4">
    <source>
        <dbReference type="Google" id="ProtNLM"/>
    </source>
</evidence>
<name>A0A8C6MXF2_MUSSI</name>